<evidence type="ECO:0000256" key="1">
    <source>
        <dbReference type="SAM" id="SignalP"/>
    </source>
</evidence>
<name>A0A921LRZ8_9ACTN</name>
<sequence length="252" mass="27590">MRRRYRGVVLLAVTCAVGASAQMLHAFGPTGVSQVYAEAFQAEQERVAAFEAEHNKDYQVGDVFDLEGIDTTLPGNEEYFGTYLRSLGWFGTLTLKVSNLRWFSSPEDAGLGDWAGYLPTNEARYLLMDLEITNVDAFSDNDELRDEGMIALCADVSSLSFRVDADEEGNYALDLVYGTLIYNSGEAEQDVYNNHSVIAIPQGQTQTVTLGWAIESRAEDGSYPVDEPLVLYFGDAGSDGHCTVHLGVPEVG</sequence>
<feature type="chain" id="PRO_5037151349" evidence="1">
    <location>
        <begin position="22"/>
        <end position="252"/>
    </location>
</feature>
<dbReference type="Proteomes" id="UP000746751">
    <property type="component" value="Unassembled WGS sequence"/>
</dbReference>
<comment type="caution">
    <text evidence="2">The sequence shown here is derived from an EMBL/GenBank/DDBJ whole genome shotgun (WGS) entry which is preliminary data.</text>
</comment>
<evidence type="ECO:0000313" key="3">
    <source>
        <dbReference type="Proteomes" id="UP000746751"/>
    </source>
</evidence>
<gene>
    <name evidence="2" type="ORF">K8U80_08735</name>
</gene>
<dbReference type="EMBL" id="DYVF01000051">
    <property type="protein sequence ID" value="HJG31464.1"/>
    <property type="molecule type" value="Genomic_DNA"/>
</dbReference>
<organism evidence="2 3">
    <name type="scientific">Collinsella ihumii</name>
    <dbReference type="NCBI Taxonomy" id="1720204"/>
    <lineage>
        <taxon>Bacteria</taxon>
        <taxon>Bacillati</taxon>
        <taxon>Actinomycetota</taxon>
        <taxon>Coriobacteriia</taxon>
        <taxon>Coriobacteriales</taxon>
        <taxon>Coriobacteriaceae</taxon>
        <taxon>Collinsella</taxon>
    </lineage>
</organism>
<evidence type="ECO:0000313" key="2">
    <source>
        <dbReference type="EMBL" id="HJG31464.1"/>
    </source>
</evidence>
<dbReference type="AlphaFoldDB" id="A0A921LRZ8"/>
<feature type="signal peptide" evidence="1">
    <location>
        <begin position="1"/>
        <end position="21"/>
    </location>
</feature>
<accession>A0A921LRZ8</accession>
<keyword evidence="1" id="KW-0732">Signal</keyword>
<reference evidence="2" key="2">
    <citation type="submission" date="2021-09" db="EMBL/GenBank/DDBJ databases">
        <authorList>
            <person name="Gilroy R."/>
        </authorList>
    </citation>
    <scope>NUCLEOTIDE SEQUENCE</scope>
    <source>
        <strain evidence="2">ChiGjej2B2-7701</strain>
    </source>
</reference>
<proteinExistence type="predicted"/>
<protein>
    <submittedName>
        <fullName evidence="2">Uncharacterized protein</fullName>
    </submittedName>
</protein>
<reference evidence="2" key="1">
    <citation type="journal article" date="2021" name="PeerJ">
        <title>Extensive microbial diversity within the chicken gut microbiome revealed by metagenomics and culture.</title>
        <authorList>
            <person name="Gilroy R."/>
            <person name="Ravi A."/>
            <person name="Getino M."/>
            <person name="Pursley I."/>
            <person name="Horton D.L."/>
            <person name="Alikhan N.F."/>
            <person name="Baker D."/>
            <person name="Gharbi K."/>
            <person name="Hall N."/>
            <person name="Watson M."/>
            <person name="Adriaenssens E.M."/>
            <person name="Foster-Nyarko E."/>
            <person name="Jarju S."/>
            <person name="Secka A."/>
            <person name="Antonio M."/>
            <person name="Oren A."/>
            <person name="Chaudhuri R.R."/>
            <person name="La Ragione R."/>
            <person name="Hildebrand F."/>
            <person name="Pallen M.J."/>
        </authorList>
    </citation>
    <scope>NUCLEOTIDE SEQUENCE</scope>
    <source>
        <strain evidence="2">ChiGjej2B2-7701</strain>
    </source>
</reference>
<dbReference type="RefSeq" id="WP_147569724.1">
    <property type="nucleotide sequence ID" value="NZ_CABKVW010000014.1"/>
</dbReference>